<dbReference type="Proteomes" id="UP000243459">
    <property type="component" value="Chromosome 10"/>
</dbReference>
<dbReference type="Pfam" id="PF14703">
    <property type="entry name" value="PHM7_cyt"/>
    <property type="match status" value="1"/>
</dbReference>
<evidence type="ECO:0000256" key="1">
    <source>
        <dbReference type="ARBA" id="ARBA00005615"/>
    </source>
</evidence>
<dbReference type="InterPro" id="IPR027815">
    <property type="entry name" value="CSC1/OSCA1-like_cyt"/>
</dbReference>
<keyword evidence="5" id="KW-1133">Transmembrane helix</keyword>
<dbReference type="InterPro" id="IPR012341">
    <property type="entry name" value="6hp_glycosidase-like_sf"/>
</dbReference>
<evidence type="ECO:0000259" key="6">
    <source>
        <dbReference type="Pfam" id="PF14703"/>
    </source>
</evidence>
<dbReference type="Pfam" id="PF01204">
    <property type="entry name" value="Trehalase"/>
    <property type="match status" value="1"/>
</dbReference>
<keyword evidence="5" id="KW-0812">Transmembrane</keyword>
<dbReference type="Gene3D" id="1.50.10.10">
    <property type="match status" value="1"/>
</dbReference>
<evidence type="ECO:0000256" key="2">
    <source>
        <dbReference type="ARBA" id="ARBA00022801"/>
    </source>
</evidence>
<dbReference type="InterPro" id="IPR018232">
    <property type="entry name" value="Glyco_hydro_37_CS"/>
</dbReference>
<accession>A0A5P1E1N8</accession>
<comment type="similarity">
    <text evidence="1 4">Belongs to the glycosyl hydrolase 37 family.</text>
</comment>
<feature type="transmembrane region" description="Helical" evidence="5">
    <location>
        <begin position="26"/>
        <end position="50"/>
    </location>
</feature>
<dbReference type="PROSITE" id="PS00928">
    <property type="entry name" value="TREHALASE_2"/>
    <property type="match status" value="1"/>
</dbReference>
<evidence type="ECO:0000256" key="3">
    <source>
        <dbReference type="ARBA" id="ARBA00023295"/>
    </source>
</evidence>
<dbReference type="InterPro" id="IPR008928">
    <property type="entry name" value="6-hairpin_glycosidase_sf"/>
</dbReference>
<comment type="catalytic activity">
    <reaction evidence="4">
        <text>alpha,alpha-trehalose + H2O = alpha-D-glucose + beta-D-glucose</text>
        <dbReference type="Rhea" id="RHEA:32675"/>
        <dbReference type="ChEBI" id="CHEBI:15377"/>
        <dbReference type="ChEBI" id="CHEBI:15903"/>
        <dbReference type="ChEBI" id="CHEBI:16551"/>
        <dbReference type="ChEBI" id="CHEBI:17925"/>
        <dbReference type="EC" id="3.2.1.28"/>
    </reaction>
</comment>
<organism evidence="7 8">
    <name type="scientific">Asparagus officinalis</name>
    <name type="common">Garden asparagus</name>
    <dbReference type="NCBI Taxonomy" id="4686"/>
    <lineage>
        <taxon>Eukaryota</taxon>
        <taxon>Viridiplantae</taxon>
        <taxon>Streptophyta</taxon>
        <taxon>Embryophyta</taxon>
        <taxon>Tracheophyta</taxon>
        <taxon>Spermatophyta</taxon>
        <taxon>Magnoliopsida</taxon>
        <taxon>Liliopsida</taxon>
        <taxon>Asparagales</taxon>
        <taxon>Asparagaceae</taxon>
        <taxon>Asparagoideae</taxon>
        <taxon>Asparagus</taxon>
    </lineage>
</organism>
<evidence type="ECO:0000256" key="5">
    <source>
        <dbReference type="SAM" id="Phobius"/>
    </source>
</evidence>
<reference evidence="8" key="1">
    <citation type="journal article" date="2017" name="Nat. Commun.">
        <title>The asparagus genome sheds light on the origin and evolution of a young Y chromosome.</title>
        <authorList>
            <person name="Harkess A."/>
            <person name="Zhou J."/>
            <person name="Xu C."/>
            <person name="Bowers J.E."/>
            <person name="Van der Hulst R."/>
            <person name="Ayyampalayam S."/>
            <person name="Mercati F."/>
            <person name="Riccardi P."/>
            <person name="McKain M.R."/>
            <person name="Kakrana A."/>
            <person name="Tang H."/>
            <person name="Ray J."/>
            <person name="Groenendijk J."/>
            <person name="Arikit S."/>
            <person name="Mathioni S.M."/>
            <person name="Nakano M."/>
            <person name="Shan H."/>
            <person name="Telgmann-Rauber A."/>
            <person name="Kanno A."/>
            <person name="Yue Z."/>
            <person name="Chen H."/>
            <person name="Li W."/>
            <person name="Chen Y."/>
            <person name="Xu X."/>
            <person name="Zhang Y."/>
            <person name="Luo S."/>
            <person name="Chen H."/>
            <person name="Gao J."/>
            <person name="Mao Z."/>
            <person name="Pires J.C."/>
            <person name="Luo M."/>
            <person name="Kudrna D."/>
            <person name="Wing R.A."/>
            <person name="Meyers B.C."/>
            <person name="Yi K."/>
            <person name="Kong H."/>
            <person name="Lavrijsen P."/>
            <person name="Sunseri F."/>
            <person name="Falavigna A."/>
            <person name="Ye Y."/>
            <person name="Leebens-Mack J.H."/>
            <person name="Chen G."/>
        </authorList>
    </citation>
    <scope>NUCLEOTIDE SEQUENCE [LARGE SCALE GENOMIC DNA]</scope>
    <source>
        <strain evidence="8">cv. DH0086</strain>
    </source>
</reference>
<dbReference type="GO" id="GO:0005993">
    <property type="term" value="P:trehalose catabolic process"/>
    <property type="evidence" value="ECO:0007669"/>
    <property type="project" value="TreeGrafter"/>
</dbReference>
<keyword evidence="5" id="KW-0472">Membrane</keyword>
<dbReference type="EMBL" id="CM007390">
    <property type="protein sequence ID" value="ONK56511.1"/>
    <property type="molecule type" value="Genomic_DNA"/>
</dbReference>
<gene>
    <name evidence="7" type="ORF">A4U43_C10F9560</name>
</gene>
<evidence type="ECO:0000313" key="8">
    <source>
        <dbReference type="Proteomes" id="UP000243459"/>
    </source>
</evidence>
<dbReference type="PANTHER" id="PTHR23403:SF1">
    <property type="entry name" value="TREHALASE"/>
    <property type="match status" value="1"/>
</dbReference>
<dbReference type="PRINTS" id="PR00744">
    <property type="entry name" value="GLHYDRLASE37"/>
</dbReference>
<sequence>MWEALRMSKNDLIQHAGLDSVIFFRIYILGFWFHLSIEYLFTIWTCYVVYKEYGHIAFMRLHFIASQDRHAAQFNVVVRNIPHVSGHSISESVDQFFQRNHPEHYLGHQKGFLGLCDVRTDAIDYYSESIYKIDKYLVAEHQRILKYLKSIMTVAFVSFDSRLAAAICAQTQQITGESRWSGKGGSFPQACDRDVKNEKVRGWALGVHSLWKNLSRRVSDGVIEDPDLHTLLPLPEPMVVPGSRFREVYYWDSYWVIRGLLVSKMYDSAKALVRNLISLIKVYGYVLNGSRAYYSNRSEPPLLTSMVLEIYTRTGDLAFANESLPFLLVEHSFWNSGIHKVTIQDVQGQMYSLSRYYAMWNKPRPESAIIDEETASKLQLPQKEIFYREVASTAESGWDFSSRWMRNSSDMTTLSTTSIIPVDLNVYMYKMELGIAFFAKLTGDNSTSEKFLTASKARLTAMTSIFWNEEMGQWLDYWLIGECGSEDVHQFDLRNQNQNVFASNFIPLWIQENNTDGPAVDKVLKSLQTSGLIHPAGIATSLVNTGQQWDFPNGWPPLQHMIVEGLVRSGSPEARSLAEDIAIRWLKTNYAAFKKSGTMQEKYDVESCGEAGGGGEYKTQVKTTTLN</sequence>
<evidence type="ECO:0000313" key="7">
    <source>
        <dbReference type="EMBL" id="ONK56511.1"/>
    </source>
</evidence>
<feature type="domain" description="CSC1/OSCA1-like cytosolic" evidence="6">
    <location>
        <begin position="108"/>
        <end position="175"/>
    </location>
</feature>
<name>A0A5P1E1N8_ASPOF</name>
<evidence type="ECO:0000256" key="4">
    <source>
        <dbReference type="RuleBase" id="RU361180"/>
    </source>
</evidence>
<dbReference type="GO" id="GO:0004555">
    <property type="term" value="F:alpha,alpha-trehalase activity"/>
    <property type="evidence" value="ECO:0007669"/>
    <property type="project" value="UniProtKB-EC"/>
</dbReference>
<dbReference type="SUPFAM" id="SSF48208">
    <property type="entry name" value="Six-hairpin glycosidases"/>
    <property type="match status" value="1"/>
</dbReference>
<dbReference type="EC" id="3.2.1.28" evidence="4"/>
<dbReference type="AlphaFoldDB" id="A0A5P1E1N8"/>
<keyword evidence="2 4" id="KW-0378">Hydrolase</keyword>
<protein>
    <recommendedName>
        <fullName evidence="4">Trehalase</fullName>
        <ecNumber evidence="4">3.2.1.28</ecNumber>
    </recommendedName>
    <alternativeName>
        <fullName evidence="4">Alpha-trehalose glucohydrolase</fullName>
    </alternativeName>
</protein>
<dbReference type="OMA" id="RYWDASD"/>
<dbReference type="PANTHER" id="PTHR23403">
    <property type="entry name" value="TREHALASE"/>
    <property type="match status" value="1"/>
</dbReference>
<keyword evidence="3 4" id="KW-0326">Glycosidase</keyword>
<dbReference type="InterPro" id="IPR001661">
    <property type="entry name" value="Glyco_hydro_37"/>
</dbReference>
<keyword evidence="8" id="KW-1185">Reference proteome</keyword>
<proteinExistence type="inferred from homology"/>
<dbReference type="Gramene" id="ONK56511">
    <property type="protein sequence ID" value="ONK56511"/>
    <property type="gene ID" value="A4U43_C10F9560"/>
</dbReference>